<dbReference type="Proteomes" id="UP000219439">
    <property type="component" value="Unassembled WGS sequence"/>
</dbReference>
<dbReference type="InterPro" id="IPR012938">
    <property type="entry name" value="Glc/Sorbosone_DH"/>
</dbReference>
<accession>A0A285PHQ1</accession>
<name>A0A285PHQ1_9HYPH</name>
<dbReference type="InterPro" id="IPR011041">
    <property type="entry name" value="Quinoprot_gluc/sorb_DH_b-prop"/>
</dbReference>
<keyword evidence="4" id="KW-1185">Reference proteome</keyword>
<dbReference type="PANTHER" id="PTHR19328:SF75">
    <property type="entry name" value="ALDOSE SUGAR DEHYDROGENASE YLII"/>
    <property type="match status" value="1"/>
</dbReference>
<dbReference type="EMBL" id="OBEL01000005">
    <property type="protein sequence ID" value="SNZ20803.1"/>
    <property type="molecule type" value="Genomic_DNA"/>
</dbReference>
<feature type="signal peptide" evidence="1">
    <location>
        <begin position="1"/>
        <end position="25"/>
    </location>
</feature>
<dbReference type="RefSeq" id="WP_097155152.1">
    <property type="nucleotide sequence ID" value="NZ_OBEL01000005.1"/>
</dbReference>
<evidence type="ECO:0000259" key="2">
    <source>
        <dbReference type="Pfam" id="PF07995"/>
    </source>
</evidence>
<feature type="chain" id="PRO_5012018362" evidence="1">
    <location>
        <begin position="26"/>
        <end position="383"/>
    </location>
</feature>
<dbReference type="InterPro" id="IPR011042">
    <property type="entry name" value="6-blade_b-propeller_TolB-like"/>
</dbReference>
<keyword evidence="1" id="KW-0732">Signal</keyword>
<evidence type="ECO:0000256" key="1">
    <source>
        <dbReference type="SAM" id="SignalP"/>
    </source>
</evidence>
<dbReference type="AlphaFoldDB" id="A0A285PHQ1"/>
<evidence type="ECO:0000313" key="3">
    <source>
        <dbReference type="EMBL" id="SNZ20803.1"/>
    </source>
</evidence>
<evidence type="ECO:0000313" key="4">
    <source>
        <dbReference type="Proteomes" id="UP000219439"/>
    </source>
</evidence>
<protein>
    <submittedName>
        <fullName evidence="3">Glucose/arabinose dehydrogenase, beta-propeller fold</fullName>
    </submittedName>
</protein>
<dbReference type="OrthoDB" id="9770043at2"/>
<dbReference type="Pfam" id="PF07995">
    <property type="entry name" value="GSDH"/>
    <property type="match status" value="1"/>
</dbReference>
<dbReference type="SUPFAM" id="SSF50952">
    <property type="entry name" value="Soluble quinoprotein glucose dehydrogenase"/>
    <property type="match status" value="1"/>
</dbReference>
<gene>
    <name evidence="3" type="ORF">SAMN06265368_3913</name>
</gene>
<proteinExistence type="predicted"/>
<feature type="domain" description="Glucose/Sorbosone dehydrogenase" evidence="2">
    <location>
        <begin position="47"/>
        <end position="378"/>
    </location>
</feature>
<dbReference type="Gene3D" id="2.120.10.30">
    <property type="entry name" value="TolB, C-terminal domain"/>
    <property type="match status" value="1"/>
</dbReference>
<dbReference type="PANTHER" id="PTHR19328">
    <property type="entry name" value="HEDGEHOG-INTERACTING PROTEIN"/>
    <property type="match status" value="1"/>
</dbReference>
<sequence length="383" mass="41590">MLNLRPIIYLFAAFLVSNISTQAQAAQCCVAKQGNTPLMTEIIAKGLDNPWGLAFLPDGSLLVTERSGTLRHIANGKVSRALKGLPPINEVGQGGLLDIALDPDFSSSSRVFFSFSQKSNSGSQYGTAVASATLDLSKQRLNNLKIIFSSNKKSEGGRHFGSRLRFASDKTLFVTLGERGSQMRAQDPFDHAGSVIRINRDGSVPKDNPFANGRRALPEIWSIGHRNPQGAAIHPKTGKLWTLSHGAAGGDEINQPKAGQNYGWPLISYGSNYSGRGFAKGSSAKGLEQPLFYWDPSIAPSGLSFYNHVKPLIPDWDGSLLAGALREQYLSRLILKGEEIVSEERYFVGQFGRIRDVRTGPDGAVWLLTDSSDGQVVRITQTK</sequence>
<reference evidence="3 4" key="1">
    <citation type="submission" date="2017-09" db="EMBL/GenBank/DDBJ databases">
        <authorList>
            <person name="Ehlers B."/>
            <person name="Leendertz F.H."/>
        </authorList>
    </citation>
    <scope>NUCLEOTIDE SEQUENCE [LARGE SCALE GENOMIC DNA]</scope>
    <source>
        <strain evidence="3 4">DSM 18289</strain>
    </source>
</reference>
<organism evidence="3 4">
    <name type="scientific">Cohaesibacter gelatinilyticus</name>
    <dbReference type="NCBI Taxonomy" id="372072"/>
    <lineage>
        <taxon>Bacteria</taxon>
        <taxon>Pseudomonadati</taxon>
        <taxon>Pseudomonadota</taxon>
        <taxon>Alphaproteobacteria</taxon>
        <taxon>Hyphomicrobiales</taxon>
        <taxon>Cohaesibacteraceae</taxon>
    </lineage>
</organism>